<dbReference type="FunFam" id="3.30.390.80:FF:000001">
    <property type="entry name" value="DNA repair protein RAD52 homolog"/>
    <property type="match status" value="1"/>
</dbReference>
<dbReference type="PANTHER" id="PTHR12132:SF1">
    <property type="entry name" value="DNA REPAIR PROTEIN RAD52 HOMOLOG"/>
    <property type="match status" value="1"/>
</dbReference>
<dbReference type="GO" id="GO:0000724">
    <property type="term" value="P:double-strand break repair via homologous recombination"/>
    <property type="evidence" value="ECO:0007669"/>
    <property type="project" value="TreeGrafter"/>
</dbReference>
<accession>J9D748</accession>
<evidence type="ECO:0000256" key="4">
    <source>
        <dbReference type="ARBA" id="ARBA00023204"/>
    </source>
</evidence>
<dbReference type="EMBL" id="AFBI03000034">
    <property type="protein sequence ID" value="EJW03596.1"/>
    <property type="molecule type" value="Genomic_DNA"/>
</dbReference>
<reference evidence="5 6" key="1">
    <citation type="submission" date="2011-08" db="EMBL/GenBank/DDBJ databases">
        <authorList>
            <person name="Liu Z.J."/>
            <person name="Shi F.L."/>
            <person name="Lu J.Q."/>
            <person name="Li M."/>
            <person name="Wang Z.L."/>
        </authorList>
    </citation>
    <scope>NUCLEOTIDE SEQUENCE [LARGE SCALE GENOMIC DNA]</scope>
    <source>
        <strain evidence="5 6">USNM 41457</strain>
    </source>
</reference>
<protein>
    <submittedName>
        <fullName evidence="5">Recombination protein rad52</fullName>
    </submittedName>
</protein>
<dbReference type="PANTHER" id="PTHR12132">
    <property type="entry name" value="DNA REPAIR AND RECOMBINATION PROTEIN RAD52, RAD59"/>
    <property type="match status" value="1"/>
</dbReference>
<dbReference type="InParanoid" id="J9D748"/>
<dbReference type="VEuPathDB" id="MicrosporidiaDB:EDEG_02064"/>
<dbReference type="STRING" id="1003232.J9D748"/>
<keyword evidence="3" id="KW-0233">DNA recombination</keyword>
<evidence type="ECO:0000256" key="2">
    <source>
        <dbReference type="ARBA" id="ARBA00022763"/>
    </source>
</evidence>
<dbReference type="GO" id="GO:0006312">
    <property type="term" value="P:mitotic recombination"/>
    <property type="evidence" value="ECO:0007669"/>
    <property type="project" value="TreeGrafter"/>
</dbReference>
<reference evidence="6" key="2">
    <citation type="submission" date="2015-07" db="EMBL/GenBank/DDBJ databases">
        <title>Contrasting host-pathogen interactions and genome evolution in two generalist and specialist microsporidian pathogens of mosquitoes.</title>
        <authorList>
            <consortium name="The Broad Institute Genomics Platform"/>
            <consortium name="The Broad Institute Genome Sequencing Center for Infectious Disease"/>
            <person name="Cuomo C.A."/>
            <person name="Sanscrainte N.D."/>
            <person name="Goldberg J.M."/>
            <person name="Heiman D."/>
            <person name="Young S."/>
            <person name="Zeng Q."/>
            <person name="Becnel J.J."/>
            <person name="Birren B.W."/>
        </authorList>
    </citation>
    <scope>NUCLEOTIDE SEQUENCE [LARGE SCALE GENOMIC DNA]</scope>
    <source>
        <strain evidence="6">USNM 41457</strain>
    </source>
</reference>
<dbReference type="HOGENOM" id="CLU_100405_0_0_1"/>
<comment type="similarity">
    <text evidence="1">Belongs to the RAD52 family.</text>
</comment>
<name>J9D748_EDHAE</name>
<evidence type="ECO:0000313" key="6">
    <source>
        <dbReference type="Proteomes" id="UP000003163"/>
    </source>
</evidence>
<dbReference type="OMA" id="NEESRRY"/>
<evidence type="ECO:0000256" key="1">
    <source>
        <dbReference type="ARBA" id="ARBA00006638"/>
    </source>
</evidence>
<dbReference type="OrthoDB" id="206565at2759"/>
<dbReference type="Pfam" id="PF04098">
    <property type="entry name" value="Rad52_Rad22"/>
    <property type="match status" value="1"/>
</dbReference>
<dbReference type="InterPro" id="IPR007232">
    <property type="entry name" value="Rad52_Rad59_Rad22"/>
</dbReference>
<sequence>MGNWSKDEIIKISTSLSKKLGPEFISFRKGYNNTRLSYIEGWLVIDLANKIFGFNGWSSEIKNITTEYCDYNEGRFSYNVGVSVIVKVTLKDGNAREDVGFGMSENSKSKGQAYEKAKKEAATDALKRALRQFGSALGNCTYDKEYLKDIVSVEKEKKTVINVKSLLRKTSHNQFSADGSSELDNLNFTISDDDTKKHYELYFI</sequence>
<dbReference type="InterPro" id="IPR042525">
    <property type="entry name" value="Rad52_Rad59_Rad22_sf"/>
</dbReference>
<keyword evidence="4" id="KW-0234">DNA repair</keyword>
<dbReference type="InterPro" id="IPR041247">
    <property type="entry name" value="Rad52_fam"/>
</dbReference>
<evidence type="ECO:0000313" key="5">
    <source>
        <dbReference type="EMBL" id="EJW03596.1"/>
    </source>
</evidence>
<dbReference type="Proteomes" id="UP000003163">
    <property type="component" value="Unassembled WGS sequence"/>
</dbReference>
<dbReference type="AlphaFoldDB" id="J9D748"/>
<proteinExistence type="inferred from homology"/>
<dbReference type="SUPFAM" id="SSF54768">
    <property type="entry name" value="dsRNA-binding domain-like"/>
    <property type="match status" value="1"/>
</dbReference>
<dbReference type="GO" id="GO:0045002">
    <property type="term" value="P:double-strand break repair via single-strand annealing"/>
    <property type="evidence" value="ECO:0007669"/>
    <property type="project" value="TreeGrafter"/>
</dbReference>
<keyword evidence="6" id="KW-1185">Reference proteome</keyword>
<dbReference type="Gene3D" id="3.30.390.80">
    <property type="entry name" value="DNA repair protein Rad52/59/22"/>
    <property type="match status" value="1"/>
</dbReference>
<organism evidence="5 6">
    <name type="scientific">Edhazardia aedis (strain USNM 41457)</name>
    <name type="common">Microsporidian parasite</name>
    <dbReference type="NCBI Taxonomy" id="1003232"/>
    <lineage>
        <taxon>Eukaryota</taxon>
        <taxon>Fungi</taxon>
        <taxon>Fungi incertae sedis</taxon>
        <taxon>Microsporidia</taxon>
        <taxon>Edhazardia</taxon>
    </lineage>
</organism>
<gene>
    <name evidence="5" type="ORF">EDEG_02064</name>
</gene>
<keyword evidence="2" id="KW-0227">DNA damage</keyword>
<evidence type="ECO:0000256" key="3">
    <source>
        <dbReference type="ARBA" id="ARBA00023172"/>
    </source>
</evidence>
<dbReference type="GO" id="GO:0005634">
    <property type="term" value="C:nucleus"/>
    <property type="evidence" value="ECO:0007669"/>
    <property type="project" value="TreeGrafter"/>
</dbReference>
<dbReference type="GO" id="GO:0003697">
    <property type="term" value="F:single-stranded DNA binding"/>
    <property type="evidence" value="ECO:0007669"/>
    <property type="project" value="UniProtKB-ARBA"/>
</dbReference>
<comment type="caution">
    <text evidence="5">The sequence shown here is derived from an EMBL/GenBank/DDBJ whole genome shotgun (WGS) entry which is preliminary data.</text>
</comment>